<gene>
    <name evidence="1" type="ORF">OI18_09470</name>
</gene>
<protein>
    <submittedName>
        <fullName evidence="1">Uncharacterized protein</fullName>
    </submittedName>
</protein>
<dbReference type="AlphaFoldDB" id="A0A0C1L3U9"/>
<evidence type="ECO:0000313" key="1">
    <source>
        <dbReference type="EMBL" id="KIC94707.1"/>
    </source>
</evidence>
<organism evidence="1 2">
    <name type="scientific">Flavihumibacter solisilvae</name>
    <dbReference type="NCBI Taxonomy" id="1349421"/>
    <lineage>
        <taxon>Bacteria</taxon>
        <taxon>Pseudomonadati</taxon>
        <taxon>Bacteroidota</taxon>
        <taxon>Chitinophagia</taxon>
        <taxon>Chitinophagales</taxon>
        <taxon>Chitinophagaceae</taxon>
        <taxon>Flavihumibacter</taxon>
    </lineage>
</organism>
<accession>A0A0C1L3U9</accession>
<evidence type="ECO:0000313" key="2">
    <source>
        <dbReference type="Proteomes" id="UP000031408"/>
    </source>
</evidence>
<sequence length="180" mass="20551">MGLLLLFNWAGYRAVFSWLESHSSELLNVHLDNRNYQEDELVTIKLPIDDLPYYTNSPIFERVKGDVVIGGMKYQYVERRIYNDSLEMRCIPNAQATNLTNARDAFFTMVNDLQHVNSTGKQQPAKQTLTFKNLLADYLVEENAMPQPPVQPETTCNYNLYSDHLAEACCSPAEQPPDVA</sequence>
<dbReference type="Proteomes" id="UP000031408">
    <property type="component" value="Unassembled WGS sequence"/>
</dbReference>
<reference evidence="1 2" key="1">
    <citation type="submission" date="2014-11" db="EMBL/GenBank/DDBJ databases">
        <title>Genome sequence of Flavihumibacter solisilvae 3-3.</title>
        <authorList>
            <person name="Zhou G."/>
            <person name="Li M."/>
            <person name="Wang G."/>
        </authorList>
    </citation>
    <scope>NUCLEOTIDE SEQUENCE [LARGE SCALE GENOMIC DNA]</scope>
    <source>
        <strain evidence="1 2">3-3</strain>
    </source>
</reference>
<keyword evidence="2" id="KW-1185">Reference proteome</keyword>
<name>A0A0C1L3U9_9BACT</name>
<dbReference type="EMBL" id="JSVC01000010">
    <property type="protein sequence ID" value="KIC94707.1"/>
    <property type="molecule type" value="Genomic_DNA"/>
</dbReference>
<proteinExistence type="predicted"/>
<comment type="caution">
    <text evidence="1">The sequence shown here is derived from an EMBL/GenBank/DDBJ whole genome shotgun (WGS) entry which is preliminary data.</text>
</comment>
<dbReference type="STRING" id="1349421.OI18_09470"/>